<evidence type="ECO:0000313" key="7">
    <source>
        <dbReference type="Proteomes" id="UP000014854"/>
    </source>
</evidence>
<dbReference type="Pfam" id="PF13609">
    <property type="entry name" value="Porin_4"/>
    <property type="match status" value="1"/>
</dbReference>
<protein>
    <submittedName>
        <fullName evidence="6">Outer membrane protein OmpT</fullName>
    </submittedName>
</protein>
<reference evidence="6 7" key="1">
    <citation type="journal article" date="2013" name="Gut Pathog.">
        <title>Evidence of a new metabolic capacity in an emerging diarrheal pathogen: lessons from the draft genomes of Vibrio fluvialis strains PG41 and I21563.</title>
        <authorList>
            <person name="Khatri I."/>
            <person name="Mahajan S."/>
            <person name="Dureja C."/>
            <person name="Subramanian S."/>
            <person name="Raychaudhuri S."/>
        </authorList>
    </citation>
    <scope>NUCLEOTIDE SEQUENCE [LARGE SCALE GENOMIC DNA]</scope>
    <source>
        <strain evidence="6 7">PG41</strain>
    </source>
</reference>
<dbReference type="GO" id="GO:0009279">
    <property type="term" value="C:cell outer membrane"/>
    <property type="evidence" value="ECO:0007669"/>
    <property type="project" value="UniProtKB-SubCell"/>
</dbReference>
<evidence type="ECO:0000313" key="6">
    <source>
        <dbReference type="EMBL" id="EPP25190.1"/>
    </source>
</evidence>
<sequence>MKKTLLALAVISAASSVNAAEILKTDEGSVDFYGQLRTRVDFADSNDYAAELTTGSSRLGLDAAYAVNDSVKALGKVEFGVPANSSNDVTVRVHMVGFATDYGTLRFGRDWTTSDDIGGTDYSYVYGGSANAYSLLNGALHKSQAKYSLELDNFWVKASYGFADGADDSHDLAEAFVGTSFGPVSVHTGGGRDKVGAIENKYYEVTAVLAAADNLELSATYYGAKLENTEGAGSIDQNGISVGAYWTVVEKTSIYGGYEWKNQDATDVLGDADEDYTNIFAGVEYKFASWARVFAEANYADGATLGYKDAAEGTVERGDYDAEFNYSLGMRVYW</sequence>
<feature type="domain" description="Porin" evidence="5">
    <location>
        <begin position="7"/>
        <end position="302"/>
    </location>
</feature>
<dbReference type="InterPro" id="IPR050298">
    <property type="entry name" value="Gram-neg_bact_OMP"/>
</dbReference>
<evidence type="ECO:0000256" key="4">
    <source>
        <dbReference type="SAM" id="SignalP"/>
    </source>
</evidence>
<accession>S7JSI9</accession>
<keyword evidence="2 4" id="KW-0732">Signal</keyword>
<dbReference type="GO" id="GO:0015288">
    <property type="term" value="F:porin activity"/>
    <property type="evidence" value="ECO:0007669"/>
    <property type="project" value="InterPro"/>
</dbReference>
<organism evidence="6 7">
    <name type="scientific">Vibrio fluvialis PG41</name>
    <dbReference type="NCBI Taxonomy" id="1336752"/>
    <lineage>
        <taxon>Bacteria</taxon>
        <taxon>Pseudomonadati</taxon>
        <taxon>Pseudomonadota</taxon>
        <taxon>Gammaproteobacteria</taxon>
        <taxon>Vibrionales</taxon>
        <taxon>Vibrionaceae</taxon>
        <taxon>Vibrio</taxon>
    </lineage>
</organism>
<comment type="subcellular location">
    <subcellularLocation>
        <location evidence="1">Cell outer membrane</location>
        <topology evidence="1">Multi-pass membrane protein</topology>
    </subcellularLocation>
</comment>
<dbReference type="EMBL" id="ASXS01000001">
    <property type="protein sequence ID" value="EPP25190.1"/>
    <property type="molecule type" value="Genomic_DNA"/>
</dbReference>
<evidence type="ECO:0000256" key="2">
    <source>
        <dbReference type="ARBA" id="ARBA00022729"/>
    </source>
</evidence>
<dbReference type="Gene3D" id="2.40.160.10">
    <property type="entry name" value="Porin"/>
    <property type="match status" value="1"/>
</dbReference>
<evidence type="ECO:0000259" key="5">
    <source>
        <dbReference type="Pfam" id="PF13609"/>
    </source>
</evidence>
<dbReference type="PANTHER" id="PTHR34501">
    <property type="entry name" value="PROTEIN YDDL-RELATED"/>
    <property type="match status" value="1"/>
</dbReference>
<dbReference type="CDD" id="cd00342">
    <property type="entry name" value="gram_neg_porins"/>
    <property type="match status" value="1"/>
</dbReference>
<dbReference type="AlphaFoldDB" id="S7JSI9"/>
<dbReference type="PATRIC" id="fig|1336752.4.peg.342"/>
<feature type="signal peptide" evidence="4">
    <location>
        <begin position="1"/>
        <end position="19"/>
    </location>
</feature>
<dbReference type="RefSeq" id="WP_020327761.1">
    <property type="nucleotide sequence ID" value="NZ_ASXS01000001.1"/>
</dbReference>
<evidence type="ECO:0000256" key="1">
    <source>
        <dbReference type="ARBA" id="ARBA00004571"/>
    </source>
</evidence>
<dbReference type="InterPro" id="IPR023614">
    <property type="entry name" value="Porin_dom_sf"/>
</dbReference>
<evidence type="ECO:0000256" key="3">
    <source>
        <dbReference type="ARBA" id="ARBA00023136"/>
    </source>
</evidence>
<proteinExistence type="predicted"/>
<dbReference type="PANTHER" id="PTHR34501:SF2">
    <property type="entry name" value="OUTER MEMBRANE PORIN F-RELATED"/>
    <property type="match status" value="1"/>
</dbReference>
<dbReference type="InterPro" id="IPR033900">
    <property type="entry name" value="Gram_neg_porin_domain"/>
</dbReference>
<keyword evidence="3" id="KW-0472">Membrane</keyword>
<feature type="chain" id="PRO_5004554033" evidence="4">
    <location>
        <begin position="20"/>
        <end position="334"/>
    </location>
</feature>
<name>S7JSI9_VIBFL</name>
<gene>
    <name evidence="6" type="ORF">L910_0341</name>
</gene>
<dbReference type="Proteomes" id="UP000014854">
    <property type="component" value="Unassembled WGS sequence"/>
</dbReference>
<dbReference type="SUPFAM" id="SSF56935">
    <property type="entry name" value="Porins"/>
    <property type="match status" value="1"/>
</dbReference>
<comment type="caution">
    <text evidence="6">The sequence shown here is derived from an EMBL/GenBank/DDBJ whole genome shotgun (WGS) entry which is preliminary data.</text>
</comment>